<dbReference type="EMBL" id="BAZW01000006">
    <property type="protein sequence ID" value="GAO28995.1"/>
    <property type="molecule type" value="Genomic_DNA"/>
</dbReference>
<organism evidence="1 2">
    <name type="scientific">Geofilum rubicundum JCM 15548</name>
    <dbReference type="NCBI Taxonomy" id="1236989"/>
    <lineage>
        <taxon>Bacteria</taxon>
        <taxon>Pseudomonadati</taxon>
        <taxon>Bacteroidota</taxon>
        <taxon>Bacteroidia</taxon>
        <taxon>Marinilabiliales</taxon>
        <taxon>Marinilabiliaceae</taxon>
        <taxon>Geofilum</taxon>
    </lineage>
</organism>
<dbReference type="NCBIfam" id="NF033711">
    <property type="entry name" value="T9SS_PorQ"/>
    <property type="match status" value="1"/>
</dbReference>
<dbReference type="NCBIfam" id="NF033709">
    <property type="entry name" value="PorV_fam"/>
    <property type="match status" value="1"/>
</dbReference>
<comment type="caution">
    <text evidence="1">The sequence shown here is derived from an EMBL/GenBank/DDBJ whole genome shotgun (WGS) entry which is preliminary data.</text>
</comment>
<dbReference type="STRING" id="1236989.JCM15548_11148"/>
<sequence>MLVALSYSGQAQRGGESTFGLLHLTQSAKMASLGGNQVGLAGNDLAMLLHNPAILDSSFSQQVSMSYVPYMADISYGFGGIAWHFDQAGTFALGFHHIGHGDFIAAEESGLITGSFTAGESMVQLSYSRPLSPRLTAGLSIKPVFSRIEAYHSWGIATDLGLFYKSMDQLFQAGITLRNYGRQLTAYDNAPLETLPADLQVGLSQKLEHAPFRFSLTAQDLFSGSLQYTLPESEQGASNTFLEEDNTFEKVARHLAIGVEFVPSGNFYVAGGINPRRRAELKMANKPSTVGFTWGFGIKIYKFNFSYGSGRYHLGGTSNHFSITTNLSAF</sequence>
<keyword evidence="2" id="KW-1185">Reference proteome</keyword>
<dbReference type="AlphaFoldDB" id="A0A0E9LVV7"/>
<gene>
    <name evidence="1" type="ORF">JCM15548_11148</name>
</gene>
<reference evidence="1 2" key="1">
    <citation type="journal article" date="2015" name="Microbes Environ.">
        <title>Distribution and evolution of nitrogen fixation genes in the phylum bacteroidetes.</title>
        <authorList>
            <person name="Inoue J."/>
            <person name="Oshima K."/>
            <person name="Suda W."/>
            <person name="Sakamoto M."/>
            <person name="Iino T."/>
            <person name="Noda S."/>
            <person name="Hongoh Y."/>
            <person name="Hattori M."/>
            <person name="Ohkuma M."/>
        </authorList>
    </citation>
    <scope>NUCLEOTIDE SEQUENCE [LARGE SCALE GENOMIC DNA]</scope>
    <source>
        <strain evidence="1">JCM 15548</strain>
    </source>
</reference>
<dbReference type="Proteomes" id="UP000032900">
    <property type="component" value="Unassembled WGS sequence"/>
</dbReference>
<proteinExistence type="predicted"/>
<name>A0A0E9LVV7_9BACT</name>
<accession>A0A0E9LVV7</accession>
<protein>
    <submittedName>
        <fullName evidence="1">Low affinity penicillin binding protein</fullName>
    </submittedName>
</protein>
<evidence type="ECO:0000313" key="1">
    <source>
        <dbReference type="EMBL" id="GAO28995.1"/>
    </source>
</evidence>
<evidence type="ECO:0000313" key="2">
    <source>
        <dbReference type="Proteomes" id="UP000032900"/>
    </source>
</evidence>